<sequence>MLGEELGTVVTRQSGAVDPHGQGPIYVCTTNDALDWVLEQTPRSRRRDLVLFQNGWLVPWLGQNSLRLGGGSVAAAEAEGQAAASGSEAAAPGAGDGAATADADADAAASVAGAGGDEITLVALYMAAGPDGTATDGLRTVASGRWAQHVSHTLSRGGVRCRAVGGADMYGAVVEKLLWASVFWMMSAALGGMNVGDIVTGHRGDVAALTAELLPPLCRQLRGIAAAGAGPAAAEAAAALEAGSELVVDALVEYSLSISSAVPSRDMALAEFRWRNGALLGMGPTPLHVSWLLRAGVPAELLEAHGVAAGAGP</sequence>
<evidence type="ECO:0000313" key="2">
    <source>
        <dbReference type="Proteomes" id="UP000650467"/>
    </source>
</evidence>
<organism evidence="1 2">
    <name type="scientific">Chlamydomonas incerta</name>
    <dbReference type="NCBI Taxonomy" id="51695"/>
    <lineage>
        <taxon>Eukaryota</taxon>
        <taxon>Viridiplantae</taxon>
        <taxon>Chlorophyta</taxon>
        <taxon>core chlorophytes</taxon>
        <taxon>Chlorophyceae</taxon>
        <taxon>CS clade</taxon>
        <taxon>Chlamydomonadales</taxon>
        <taxon>Chlamydomonadaceae</taxon>
        <taxon>Chlamydomonas</taxon>
    </lineage>
</organism>
<dbReference type="OrthoDB" id="38730at2759"/>
<protein>
    <submittedName>
        <fullName evidence="1">Uncharacterized protein</fullName>
    </submittedName>
</protein>
<evidence type="ECO:0000313" key="1">
    <source>
        <dbReference type="EMBL" id="KAG2442911.1"/>
    </source>
</evidence>
<gene>
    <name evidence="1" type="ORF">HXX76_002987</name>
</gene>
<reference evidence="1" key="1">
    <citation type="journal article" date="2020" name="bioRxiv">
        <title>Comparative genomics of Chlamydomonas.</title>
        <authorList>
            <person name="Craig R.J."/>
            <person name="Hasan A.R."/>
            <person name="Ness R.W."/>
            <person name="Keightley P.D."/>
        </authorList>
    </citation>
    <scope>NUCLEOTIDE SEQUENCE</scope>
    <source>
        <strain evidence="1">SAG 7.73</strain>
    </source>
</reference>
<dbReference type="EMBL" id="JAEHOC010000004">
    <property type="protein sequence ID" value="KAG2442911.1"/>
    <property type="molecule type" value="Genomic_DNA"/>
</dbReference>
<proteinExistence type="predicted"/>
<dbReference type="AlphaFoldDB" id="A0A835TPJ3"/>
<dbReference type="Proteomes" id="UP000650467">
    <property type="component" value="Unassembled WGS sequence"/>
</dbReference>
<dbReference type="PANTHER" id="PTHR34044">
    <property type="entry name" value="NUCLEAR PROTEIN"/>
    <property type="match status" value="1"/>
</dbReference>
<name>A0A835TPJ3_CHLIN</name>
<comment type="caution">
    <text evidence="1">The sequence shown here is derived from an EMBL/GenBank/DDBJ whole genome shotgun (WGS) entry which is preliminary data.</text>
</comment>
<accession>A0A835TPJ3</accession>
<keyword evidence="2" id="KW-1185">Reference proteome</keyword>
<dbReference type="PANTHER" id="PTHR34044:SF3">
    <property type="entry name" value="KETOPANTOATE REDUCTASE N-TERMINAL DOMAIN-CONTAINING PROTEIN"/>
    <property type="match status" value="1"/>
</dbReference>